<dbReference type="Pfam" id="PF20062">
    <property type="entry name" value="DUF6461"/>
    <property type="match status" value="1"/>
</dbReference>
<dbReference type="EMBL" id="BAABHS010000034">
    <property type="protein sequence ID" value="GAA4987727.1"/>
    <property type="molecule type" value="Genomic_DNA"/>
</dbReference>
<name>A0ABP9I4N7_9ACTN</name>
<comment type="caution">
    <text evidence="1">The sequence shown here is derived from an EMBL/GenBank/DDBJ whole genome shotgun (WGS) entry which is preliminary data.</text>
</comment>
<dbReference type="Proteomes" id="UP001500466">
    <property type="component" value="Unassembled WGS sequence"/>
</dbReference>
<keyword evidence="2" id="KW-1185">Reference proteome</keyword>
<organism evidence="1 2">
    <name type="scientific">Yinghuangia aomiensis</name>
    <dbReference type="NCBI Taxonomy" id="676205"/>
    <lineage>
        <taxon>Bacteria</taxon>
        <taxon>Bacillati</taxon>
        <taxon>Actinomycetota</taxon>
        <taxon>Actinomycetes</taxon>
        <taxon>Kitasatosporales</taxon>
        <taxon>Streptomycetaceae</taxon>
        <taxon>Yinghuangia</taxon>
    </lineage>
</organism>
<evidence type="ECO:0000313" key="2">
    <source>
        <dbReference type="Proteomes" id="UP001500466"/>
    </source>
</evidence>
<reference evidence="2" key="1">
    <citation type="journal article" date="2019" name="Int. J. Syst. Evol. Microbiol.">
        <title>The Global Catalogue of Microorganisms (GCM) 10K type strain sequencing project: providing services to taxonomists for standard genome sequencing and annotation.</title>
        <authorList>
            <consortium name="The Broad Institute Genomics Platform"/>
            <consortium name="The Broad Institute Genome Sequencing Center for Infectious Disease"/>
            <person name="Wu L."/>
            <person name="Ma J."/>
        </authorList>
    </citation>
    <scope>NUCLEOTIDE SEQUENCE [LARGE SCALE GENOMIC DNA]</scope>
    <source>
        <strain evidence="2">JCM 17986</strain>
    </source>
</reference>
<accession>A0ABP9I4N7</accession>
<proteinExistence type="predicted"/>
<sequence>MYSWLDGGGNPVPYGSLVFVKALAPDEVIRRLGADPASARRMTDEERTNQDDAVDLLSVRDLGGGWALAFEPGGADAFVEEPVRPLSADTEVVMFNRNILAHCRFRHFVDGVLWTYFDAVAPDERHGLHPDRLAADMRRISLTPAPDDHDLDDYDDEYEDPGVSRCAPIGHWGSMTMALVESVTGVRLHPQAFAMSATTVVRRFSRRRG</sequence>
<evidence type="ECO:0000313" key="1">
    <source>
        <dbReference type="EMBL" id="GAA4987727.1"/>
    </source>
</evidence>
<dbReference type="InterPro" id="IPR045592">
    <property type="entry name" value="DUF6461"/>
</dbReference>
<protein>
    <submittedName>
        <fullName evidence="1">Uncharacterized protein</fullName>
    </submittedName>
</protein>
<gene>
    <name evidence="1" type="ORF">GCM10023205_68210</name>
</gene>
<dbReference type="RefSeq" id="WP_345679662.1">
    <property type="nucleotide sequence ID" value="NZ_BAABHS010000034.1"/>
</dbReference>